<feature type="transmembrane region" description="Helical" evidence="1">
    <location>
        <begin position="148"/>
        <end position="166"/>
    </location>
</feature>
<comment type="caution">
    <text evidence="2">The sequence shown here is derived from an EMBL/GenBank/DDBJ whole genome shotgun (WGS) entry which is preliminary data.</text>
</comment>
<sequence>MPDPELAPRAPSRGLPALTLFLTTVVVGVLAGLLWARLTPLPGYTVQSDGGASTTERGLTGFIHADIVFAGLGLVLGIGLGIVGWRAFGRRLGWLSVPVTIVMALLAAVLCWQVGELIGPTDFDARLAAATPGQTVPIDLELRARTAIAAWVLGACAALMVLTALVRDPDDGEPLRLPWTVLDDRPDR</sequence>
<proteinExistence type="predicted"/>
<evidence type="ECO:0000256" key="1">
    <source>
        <dbReference type="SAM" id="Phobius"/>
    </source>
</evidence>
<reference evidence="2" key="2">
    <citation type="journal article" date="2021" name="PeerJ">
        <title>Extensive microbial diversity within the chicken gut microbiome revealed by metagenomics and culture.</title>
        <authorList>
            <person name="Gilroy R."/>
            <person name="Ravi A."/>
            <person name="Getino M."/>
            <person name="Pursley I."/>
            <person name="Horton D.L."/>
            <person name="Alikhan N.F."/>
            <person name="Baker D."/>
            <person name="Gharbi K."/>
            <person name="Hall N."/>
            <person name="Watson M."/>
            <person name="Adriaenssens E.M."/>
            <person name="Foster-Nyarko E."/>
            <person name="Jarju S."/>
            <person name="Secka A."/>
            <person name="Antonio M."/>
            <person name="Oren A."/>
            <person name="Chaudhuri R.R."/>
            <person name="La Ragione R."/>
            <person name="Hildebrand F."/>
            <person name="Pallen M.J."/>
        </authorList>
    </citation>
    <scope>NUCLEOTIDE SEQUENCE</scope>
    <source>
        <strain evidence="2">ChiGjej1B1-24693</strain>
    </source>
</reference>
<dbReference type="Proteomes" id="UP000886842">
    <property type="component" value="Unassembled WGS sequence"/>
</dbReference>
<keyword evidence="1" id="KW-0812">Transmembrane</keyword>
<dbReference type="EMBL" id="DVLP01000290">
    <property type="protein sequence ID" value="HIT75856.1"/>
    <property type="molecule type" value="Genomic_DNA"/>
</dbReference>
<accession>A0A9D1KMU2</accession>
<gene>
    <name evidence="2" type="ORF">IAA98_09740</name>
</gene>
<name>A0A9D1KMU2_9ACTN</name>
<dbReference type="AlphaFoldDB" id="A0A9D1KMU2"/>
<feature type="transmembrane region" description="Helical" evidence="1">
    <location>
        <begin position="67"/>
        <end position="85"/>
    </location>
</feature>
<feature type="transmembrane region" description="Helical" evidence="1">
    <location>
        <begin position="92"/>
        <end position="115"/>
    </location>
</feature>
<keyword evidence="1" id="KW-1133">Transmembrane helix</keyword>
<organism evidence="2 3">
    <name type="scientific">Candidatus Avipropionibacterium avicola</name>
    <dbReference type="NCBI Taxonomy" id="2840701"/>
    <lineage>
        <taxon>Bacteria</taxon>
        <taxon>Bacillati</taxon>
        <taxon>Actinomycetota</taxon>
        <taxon>Actinomycetes</taxon>
        <taxon>Propionibacteriales</taxon>
        <taxon>Propionibacteriaceae</taxon>
        <taxon>Propionibacteriaceae incertae sedis</taxon>
        <taxon>Candidatus Avipropionibacterium</taxon>
    </lineage>
</organism>
<evidence type="ECO:0000313" key="2">
    <source>
        <dbReference type="EMBL" id="HIT75856.1"/>
    </source>
</evidence>
<keyword evidence="1" id="KW-0472">Membrane</keyword>
<protein>
    <recommendedName>
        <fullName evidence="4">DUF2567 domain-containing protein</fullName>
    </recommendedName>
</protein>
<evidence type="ECO:0000313" key="3">
    <source>
        <dbReference type="Proteomes" id="UP000886842"/>
    </source>
</evidence>
<evidence type="ECO:0008006" key="4">
    <source>
        <dbReference type="Google" id="ProtNLM"/>
    </source>
</evidence>
<feature type="transmembrane region" description="Helical" evidence="1">
    <location>
        <begin position="15"/>
        <end position="36"/>
    </location>
</feature>
<reference evidence="2" key="1">
    <citation type="submission" date="2020-10" db="EMBL/GenBank/DDBJ databases">
        <authorList>
            <person name="Gilroy R."/>
        </authorList>
    </citation>
    <scope>NUCLEOTIDE SEQUENCE</scope>
    <source>
        <strain evidence="2">ChiGjej1B1-24693</strain>
    </source>
</reference>